<protein>
    <submittedName>
        <fullName evidence="10">DNA-binding response regulator</fullName>
    </submittedName>
</protein>
<dbReference type="SMART" id="SM00862">
    <property type="entry name" value="Trans_reg_C"/>
    <property type="match status" value="1"/>
</dbReference>
<keyword evidence="2" id="KW-0902">Two-component regulatory system</keyword>
<dbReference type="GO" id="GO:0000976">
    <property type="term" value="F:transcription cis-regulatory region binding"/>
    <property type="evidence" value="ECO:0007669"/>
    <property type="project" value="TreeGrafter"/>
</dbReference>
<dbReference type="CDD" id="cd00383">
    <property type="entry name" value="trans_reg_C"/>
    <property type="match status" value="1"/>
</dbReference>
<dbReference type="Proteomes" id="UP000626148">
    <property type="component" value="Unassembled WGS sequence"/>
</dbReference>
<feature type="DNA-binding region" description="OmpR/PhoB-type" evidence="7">
    <location>
        <begin position="133"/>
        <end position="228"/>
    </location>
</feature>
<dbReference type="RefSeq" id="WP_189606449.1">
    <property type="nucleotide sequence ID" value="NZ_BMXR01000001.1"/>
</dbReference>
<sequence>MDPLTPYAKIVLVEDDASLSQLIEQYLERESFDVVTTDDGLAAPELVREHKPDLVILDIMLPGQDGLEACRQIQRFYEGPILFLTARTETLDEILGLELGADDYLTKPVEPRVLLARIKAHLRRARRYGGRRSKEEGLGWLHVDKRNLRVQCQGRDIELTQPEFDLLALLYEQPGVIFSRDDIMQALRGIEYDGVSRTVDILISGLRQKLGLEQAIKTVRGKGYLLVEELGPTTD</sequence>
<organism evidence="10 11">
    <name type="scientific">Saccharospirillum salsuginis</name>
    <dbReference type="NCBI Taxonomy" id="418750"/>
    <lineage>
        <taxon>Bacteria</taxon>
        <taxon>Pseudomonadati</taxon>
        <taxon>Pseudomonadota</taxon>
        <taxon>Gammaproteobacteria</taxon>
        <taxon>Oceanospirillales</taxon>
        <taxon>Saccharospirillaceae</taxon>
        <taxon>Saccharospirillum</taxon>
    </lineage>
</organism>
<dbReference type="SUPFAM" id="SSF46894">
    <property type="entry name" value="C-terminal effector domain of the bipartite response regulators"/>
    <property type="match status" value="1"/>
</dbReference>
<dbReference type="SUPFAM" id="SSF52172">
    <property type="entry name" value="CheY-like"/>
    <property type="match status" value="1"/>
</dbReference>
<evidence type="ECO:0000256" key="7">
    <source>
        <dbReference type="PROSITE-ProRule" id="PRU01091"/>
    </source>
</evidence>
<dbReference type="AlphaFoldDB" id="A0A918JZ49"/>
<evidence type="ECO:0000256" key="4">
    <source>
        <dbReference type="ARBA" id="ARBA00023125"/>
    </source>
</evidence>
<dbReference type="InterPro" id="IPR039420">
    <property type="entry name" value="WalR-like"/>
</dbReference>
<comment type="caution">
    <text evidence="10">The sequence shown here is derived from an EMBL/GenBank/DDBJ whole genome shotgun (WGS) entry which is preliminary data.</text>
</comment>
<dbReference type="InterPro" id="IPR011006">
    <property type="entry name" value="CheY-like_superfamily"/>
</dbReference>
<dbReference type="Pfam" id="PF00072">
    <property type="entry name" value="Response_reg"/>
    <property type="match status" value="1"/>
</dbReference>
<evidence type="ECO:0000313" key="10">
    <source>
        <dbReference type="EMBL" id="GGX37979.1"/>
    </source>
</evidence>
<feature type="domain" description="Response regulatory" evidence="8">
    <location>
        <begin position="9"/>
        <end position="122"/>
    </location>
</feature>
<name>A0A918JZ49_9GAMM</name>
<dbReference type="PROSITE" id="PS51755">
    <property type="entry name" value="OMPR_PHOB"/>
    <property type="match status" value="1"/>
</dbReference>
<dbReference type="Gene3D" id="3.40.50.2300">
    <property type="match status" value="1"/>
</dbReference>
<evidence type="ECO:0000256" key="3">
    <source>
        <dbReference type="ARBA" id="ARBA00023015"/>
    </source>
</evidence>
<dbReference type="InterPro" id="IPR016032">
    <property type="entry name" value="Sig_transdc_resp-reg_C-effctor"/>
</dbReference>
<dbReference type="InterPro" id="IPR001867">
    <property type="entry name" value="OmpR/PhoB-type_DNA-bd"/>
</dbReference>
<dbReference type="GO" id="GO:0005829">
    <property type="term" value="C:cytosol"/>
    <property type="evidence" value="ECO:0007669"/>
    <property type="project" value="TreeGrafter"/>
</dbReference>
<dbReference type="PANTHER" id="PTHR48111:SF47">
    <property type="entry name" value="TRANSCRIPTIONAL REGULATORY PROTEIN RSTA"/>
    <property type="match status" value="1"/>
</dbReference>
<dbReference type="GO" id="GO:0032993">
    <property type="term" value="C:protein-DNA complex"/>
    <property type="evidence" value="ECO:0007669"/>
    <property type="project" value="TreeGrafter"/>
</dbReference>
<dbReference type="EMBL" id="BMXR01000001">
    <property type="protein sequence ID" value="GGX37979.1"/>
    <property type="molecule type" value="Genomic_DNA"/>
</dbReference>
<evidence type="ECO:0000313" key="11">
    <source>
        <dbReference type="Proteomes" id="UP000626148"/>
    </source>
</evidence>
<dbReference type="PROSITE" id="PS50110">
    <property type="entry name" value="RESPONSE_REGULATORY"/>
    <property type="match status" value="1"/>
</dbReference>
<feature type="domain" description="OmpR/PhoB-type" evidence="9">
    <location>
        <begin position="133"/>
        <end position="228"/>
    </location>
</feature>
<dbReference type="InterPro" id="IPR001789">
    <property type="entry name" value="Sig_transdc_resp-reg_receiver"/>
</dbReference>
<proteinExistence type="predicted"/>
<dbReference type="InterPro" id="IPR036388">
    <property type="entry name" value="WH-like_DNA-bd_sf"/>
</dbReference>
<dbReference type="PANTHER" id="PTHR48111">
    <property type="entry name" value="REGULATOR OF RPOS"/>
    <property type="match status" value="1"/>
</dbReference>
<evidence type="ECO:0000256" key="6">
    <source>
        <dbReference type="PROSITE-ProRule" id="PRU00169"/>
    </source>
</evidence>
<evidence type="ECO:0000259" key="8">
    <source>
        <dbReference type="PROSITE" id="PS50110"/>
    </source>
</evidence>
<feature type="modified residue" description="4-aspartylphosphate" evidence="6">
    <location>
        <position position="58"/>
    </location>
</feature>
<accession>A0A918JZ49</accession>
<reference evidence="10" key="1">
    <citation type="journal article" date="2014" name="Int. J. Syst. Evol. Microbiol.">
        <title>Complete genome sequence of Corynebacterium casei LMG S-19264T (=DSM 44701T), isolated from a smear-ripened cheese.</title>
        <authorList>
            <consortium name="US DOE Joint Genome Institute (JGI-PGF)"/>
            <person name="Walter F."/>
            <person name="Albersmeier A."/>
            <person name="Kalinowski J."/>
            <person name="Ruckert C."/>
        </authorList>
    </citation>
    <scope>NUCLEOTIDE SEQUENCE</scope>
    <source>
        <strain evidence="10">KCTC 22169</strain>
    </source>
</reference>
<evidence type="ECO:0000256" key="1">
    <source>
        <dbReference type="ARBA" id="ARBA00022553"/>
    </source>
</evidence>
<evidence type="ECO:0000259" key="9">
    <source>
        <dbReference type="PROSITE" id="PS51755"/>
    </source>
</evidence>
<dbReference type="Gene3D" id="1.10.10.10">
    <property type="entry name" value="Winged helix-like DNA-binding domain superfamily/Winged helix DNA-binding domain"/>
    <property type="match status" value="1"/>
</dbReference>
<dbReference type="Pfam" id="PF00486">
    <property type="entry name" value="Trans_reg_C"/>
    <property type="match status" value="1"/>
</dbReference>
<dbReference type="GO" id="GO:0000156">
    <property type="term" value="F:phosphorelay response regulator activity"/>
    <property type="evidence" value="ECO:0007669"/>
    <property type="project" value="TreeGrafter"/>
</dbReference>
<keyword evidence="11" id="KW-1185">Reference proteome</keyword>
<keyword evidence="3" id="KW-0805">Transcription regulation</keyword>
<reference evidence="10" key="2">
    <citation type="submission" date="2020-09" db="EMBL/GenBank/DDBJ databases">
        <authorList>
            <person name="Sun Q."/>
            <person name="Kim S."/>
        </authorList>
    </citation>
    <scope>NUCLEOTIDE SEQUENCE</scope>
    <source>
        <strain evidence="10">KCTC 22169</strain>
    </source>
</reference>
<dbReference type="Gene3D" id="6.10.250.690">
    <property type="match status" value="1"/>
</dbReference>
<evidence type="ECO:0000256" key="5">
    <source>
        <dbReference type="ARBA" id="ARBA00023163"/>
    </source>
</evidence>
<keyword evidence="4 7" id="KW-0238">DNA-binding</keyword>
<keyword evidence="1 6" id="KW-0597">Phosphoprotein</keyword>
<dbReference type="FunFam" id="3.40.50.2300:FF:000001">
    <property type="entry name" value="DNA-binding response regulator PhoB"/>
    <property type="match status" value="1"/>
</dbReference>
<evidence type="ECO:0000256" key="2">
    <source>
        <dbReference type="ARBA" id="ARBA00023012"/>
    </source>
</evidence>
<keyword evidence="5" id="KW-0804">Transcription</keyword>
<dbReference type="SMART" id="SM00448">
    <property type="entry name" value="REC"/>
    <property type="match status" value="1"/>
</dbReference>
<gene>
    <name evidence="10" type="ORF">GCM10007392_00090</name>
</gene>
<dbReference type="GO" id="GO:0006355">
    <property type="term" value="P:regulation of DNA-templated transcription"/>
    <property type="evidence" value="ECO:0007669"/>
    <property type="project" value="InterPro"/>
</dbReference>